<evidence type="ECO:0000256" key="7">
    <source>
        <dbReference type="SAM" id="SignalP"/>
    </source>
</evidence>
<evidence type="ECO:0000256" key="2">
    <source>
        <dbReference type="ARBA" id="ARBA00022475"/>
    </source>
</evidence>
<keyword evidence="4 6" id="KW-1133">Transmembrane helix</keyword>
<evidence type="ECO:0000256" key="1">
    <source>
        <dbReference type="ARBA" id="ARBA00004651"/>
    </source>
</evidence>
<sequence length="102" mass="11099">MFTSILTLFIQFSLISLVMAEEMLTTTGHGNAWQFGAGGGIIGLIVLVLDVIAFLEILKSGRPALNKLLWCLLVFLFPIVGLIIYFFFGREAGGSGSYEPIV</sequence>
<comment type="subcellular location">
    <subcellularLocation>
        <location evidence="1">Cell membrane</location>
        <topology evidence="1">Multi-pass membrane protein</topology>
    </subcellularLocation>
</comment>
<evidence type="ECO:0000259" key="8">
    <source>
        <dbReference type="Pfam" id="PF13396"/>
    </source>
</evidence>
<comment type="caution">
    <text evidence="9">The sequence shown here is derived from an EMBL/GenBank/DDBJ whole genome shotgun (WGS) entry which is preliminary data.</text>
</comment>
<dbReference type="Pfam" id="PF13396">
    <property type="entry name" value="PLDc_N"/>
    <property type="match status" value="1"/>
</dbReference>
<name>A0A1E1LJB6_9HELO</name>
<keyword evidence="5 6" id="KW-0472">Membrane</keyword>
<accession>A0A1E1LJB6</accession>
<evidence type="ECO:0000256" key="6">
    <source>
        <dbReference type="SAM" id="Phobius"/>
    </source>
</evidence>
<gene>
    <name evidence="9" type="ORF">RCO7_07542</name>
</gene>
<evidence type="ECO:0000313" key="10">
    <source>
        <dbReference type="Proteomes" id="UP000178129"/>
    </source>
</evidence>
<dbReference type="Proteomes" id="UP000178129">
    <property type="component" value="Unassembled WGS sequence"/>
</dbReference>
<keyword evidence="10" id="KW-1185">Reference proteome</keyword>
<evidence type="ECO:0000313" key="9">
    <source>
        <dbReference type="EMBL" id="CZT10583.1"/>
    </source>
</evidence>
<proteinExistence type="predicted"/>
<evidence type="ECO:0000256" key="5">
    <source>
        <dbReference type="ARBA" id="ARBA00023136"/>
    </source>
</evidence>
<dbReference type="GO" id="GO:0005886">
    <property type="term" value="C:plasma membrane"/>
    <property type="evidence" value="ECO:0007669"/>
    <property type="project" value="UniProtKB-SubCell"/>
</dbReference>
<keyword evidence="2" id="KW-1003">Cell membrane</keyword>
<feature type="transmembrane region" description="Helical" evidence="6">
    <location>
        <begin position="68"/>
        <end position="88"/>
    </location>
</feature>
<feature type="signal peptide" evidence="7">
    <location>
        <begin position="1"/>
        <end position="20"/>
    </location>
</feature>
<reference evidence="10" key="1">
    <citation type="submission" date="2016-03" db="EMBL/GenBank/DDBJ databases">
        <authorList>
            <person name="Ploux O."/>
        </authorList>
    </citation>
    <scope>NUCLEOTIDE SEQUENCE [LARGE SCALE GENOMIC DNA]</scope>
    <source>
        <strain evidence="10">UK7</strain>
    </source>
</reference>
<feature type="domain" description="Cardiolipin synthase N-terminal" evidence="8">
    <location>
        <begin position="48"/>
        <end position="90"/>
    </location>
</feature>
<dbReference type="AlphaFoldDB" id="A0A1E1LJB6"/>
<organism evidence="9 10">
    <name type="scientific">Rhynchosporium graminicola</name>
    <dbReference type="NCBI Taxonomy" id="2792576"/>
    <lineage>
        <taxon>Eukaryota</taxon>
        <taxon>Fungi</taxon>
        <taxon>Dikarya</taxon>
        <taxon>Ascomycota</taxon>
        <taxon>Pezizomycotina</taxon>
        <taxon>Leotiomycetes</taxon>
        <taxon>Helotiales</taxon>
        <taxon>Ploettnerulaceae</taxon>
        <taxon>Rhynchosporium</taxon>
    </lineage>
</organism>
<dbReference type="InterPro" id="IPR027379">
    <property type="entry name" value="CLS_N"/>
</dbReference>
<keyword evidence="3 6" id="KW-0812">Transmembrane</keyword>
<evidence type="ECO:0000256" key="4">
    <source>
        <dbReference type="ARBA" id="ARBA00022989"/>
    </source>
</evidence>
<dbReference type="EMBL" id="FJUW01000056">
    <property type="protein sequence ID" value="CZT10583.1"/>
    <property type="molecule type" value="Genomic_DNA"/>
</dbReference>
<protein>
    <recommendedName>
        <fullName evidence="8">Cardiolipin synthase N-terminal domain-containing protein</fullName>
    </recommendedName>
</protein>
<dbReference type="InParanoid" id="A0A1E1LJB6"/>
<evidence type="ECO:0000256" key="3">
    <source>
        <dbReference type="ARBA" id="ARBA00022692"/>
    </source>
</evidence>
<feature type="transmembrane region" description="Helical" evidence="6">
    <location>
        <begin position="36"/>
        <end position="56"/>
    </location>
</feature>
<feature type="chain" id="PRO_5009447261" description="Cardiolipin synthase N-terminal domain-containing protein" evidence="7">
    <location>
        <begin position="21"/>
        <end position="102"/>
    </location>
</feature>
<keyword evidence="7" id="KW-0732">Signal</keyword>